<evidence type="ECO:0000313" key="2">
    <source>
        <dbReference type="EMBL" id="SKA19845.1"/>
    </source>
</evidence>
<name>A0A1T4RV70_9FIRM</name>
<dbReference type="Pfam" id="PF00881">
    <property type="entry name" value="Nitroreductase"/>
    <property type="match status" value="1"/>
</dbReference>
<reference evidence="3" key="1">
    <citation type="submission" date="2017-02" db="EMBL/GenBank/DDBJ databases">
        <authorList>
            <person name="Varghese N."/>
            <person name="Submissions S."/>
        </authorList>
    </citation>
    <scope>NUCLEOTIDE SEQUENCE [LARGE SCALE GENOMIC DNA]</scope>
    <source>
        <strain evidence="3">DSM 16521</strain>
    </source>
</reference>
<dbReference type="AlphaFoldDB" id="A0A1T4RV70"/>
<sequence>MEKEQIYELMRSRRSIRLYKPDPIPQETLERIIAGALWAPSGMNKQDWLVVVVTGEKKQELIRLFGEGGEYLRERLEQLFPPKMVNLTMQFFRTGGNAQAIVLVYVPREQIKISPDMNLNERHAAEHDRMGAVQSASALIQNLLLLAHAEGLGSCWLNGPLFVQEEINALLGIKDKELVAAVTLGWPDQQPPVPPRKPDRVLWYK</sequence>
<dbReference type="GO" id="GO:0016491">
    <property type="term" value="F:oxidoreductase activity"/>
    <property type="evidence" value="ECO:0007669"/>
    <property type="project" value="InterPro"/>
</dbReference>
<dbReference type="Gene3D" id="3.40.109.10">
    <property type="entry name" value="NADH Oxidase"/>
    <property type="match status" value="1"/>
</dbReference>
<dbReference type="RefSeq" id="WP_078666297.1">
    <property type="nucleotide sequence ID" value="NZ_FUXM01000036.1"/>
</dbReference>
<accession>A0A1T4RV70</accession>
<dbReference type="SUPFAM" id="SSF55469">
    <property type="entry name" value="FMN-dependent nitroreductase-like"/>
    <property type="match status" value="1"/>
</dbReference>
<gene>
    <name evidence="2" type="ORF">SAMN02745885_02294</name>
</gene>
<protein>
    <submittedName>
        <fullName evidence="2">Nitroreductase</fullName>
    </submittedName>
</protein>
<evidence type="ECO:0000259" key="1">
    <source>
        <dbReference type="Pfam" id="PF00881"/>
    </source>
</evidence>
<proteinExistence type="predicted"/>
<dbReference type="PANTHER" id="PTHR23026">
    <property type="entry name" value="NADPH NITROREDUCTASE"/>
    <property type="match status" value="1"/>
</dbReference>
<keyword evidence="3" id="KW-1185">Reference proteome</keyword>
<dbReference type="OrthoDB" id="9812105at2"/>
<dbReference type="InterPro" id="IPR050627">
    <property type="entry name" value="Nitroreductase/BluB"/>
</dbReference>
<dbReference type="InterPro" id="IPR029479">
    <property type="entry name" value="Nitroreductase"/>
</dbReference>
<dbReference type="PANTHER" id="PTHR23026:SF123">
    <property type="entry name" value="NAD(P)H NITROREDUCTASE RV3131-RELATED"/>
    <property type="match status" value="1"/>
</dbReference>
<dbReference type="InterPro" id="IPR000415">
    <property type="entry name" value="Nitroreductase-like"/>
</dbReference>
<dbReference type="Proteomes" id="UP000189933">
    <property type="component" value="Unassembled WGS sequence"/>
</dbReference>
<organism evidence="2 3">
    <name type="scientific">Carboxydocella sporoproducens DSM 16521</name>
    <dbReference type="NCBI Taxonomy" id="1121270"/>
    <lineage>
        <taxon>Bacteria</taxon>
        <taxon>Bacillati</taxon>
        <taxon>Bacillota</taxon>
        <taxon>Clostridia</taxon>
        <taxon>Eubacteriales</taxon>
        <taxon>Clostridiales Family XVI. Incertae Sedis</taxon>
        <taxon>Carboxydocella</taxon>
    </lineage>
</organism>
<dbReference type="EMBL" id="FUXM01000036">
    <property type="protein sequence ID" value="SKA19845.1"/>
    <property type="molecule type" value="Genomic_DNA"/>
</dbReference>
<evidence type="ECO:0000313" key="3">
    <source>
        <dbReference type="Proteomes" id="UP000189933"/>
    </source>
</evidence>
<feature type="domain" description="Nitroreductase" evidence="1">
    <location>
        <begin position="11"/>
        <end position="186"/>
    </location>
</feature>